<dbReference type="RefSeq" id="WP_230001509.1">
    <property type="nucleotide sequence ID" value="NZ_JAJJMN010000003.1"/>
</dbReference>
<evidence type="ECO:0000256" key="4">
    <source>
        <dbReference type="SAM" id="Coils"/>
    </source>
</evidence>
<dbReference type="Pfam" id="PF00668">
    <property type="entry name" value="Condensation"/>
    <property type="match status" value="3"/>
</dbReference>
<dbReference type="PROSITE" id="PS00012">
    <property type="entry name" value="PHOSPHOPANTETHEINE"/>
    <property type="match status" value="1"/>
</dbReference>
<dbReference type="InterPro" id="IPR020845">
    <property type="entry name" value="AMP-binding_CS"/>
</dbReference>
<dbReference type="Pfam" id="PF00501">
    <property type="entry name" value="AMP-binding"/>
    <property type="match status" value="3"/>
</dbReference>
<dbReference type="Pfam" id="PF00550">
    <property type="entry name" value="PP-binding"/>
    <property type="match status" value="3"/>
</dbReference>
<evidence type="ECO:0000313" key="6">
    <source>
        <dbReference type="EMBL" id="MCC9020672.1"/>
    </source>
</evidence>
<dbReference type="Gene3D" id="3.30.559.30">
    <property type="entry name" value="Nonribosomal peptide synthetase, condensation domain"/>
    <property type="match status" value="4"/>
</dbReference>
<comment type="caution">
    <text evidence="6">The sequence shown here is derived from an EMBL/GenBank/DDBJ whole genome shotgun (WGS) entry which is preliminary data.</text>
</comment>
<dbReference type="Gene3D" id="3.30.559.10">
    <property type="entry name" value="Chloramphenicol acetyltransferase-like domain"/>
    <property type="match status" value="3"/>
</dbReference>
<dbReference type="SUPFAM" id="SSF52777">
    <property type="entry name" value="CoA-dependent acyltransferases"/>
    <property type="match status" value="6"/>
</dbReference>
<dbReference type="PANTHER" id="PTHR45527:SF1">
    <property type="entry name" value="FATTY ACID SYNTHASE"/>
    <property type="match status" value="1"/>
</dbReference>
<keyword evidence="2" id="KW-0596">Phosphopantetheine</keyword>
<gene>
    <name evidence="6" type="ORF">LNQ34_23165</name>
</gene>
<dbReference type="PANTHER" id="PTHR45527">
    <property type="entry name" value="NONRIBOSOMAL PEPTIDE SYNTHETASE"/>
    <property type="match status" value="1"/>
</dbReference>
<dbReference type="CDD" id="cd19531">
    <property type="entry name" value="LCL_NRPS-like"/>
    <property type="match status" value="3"/>
</dbReference>
<evidence type="ECO:0000313" key="7">
    <source>
        <dbReference type="Proteomes" id="UP001430700"/>
    </source>
</evidence>
<dbReference type="PROSITE" id="PS50075">
    <property type="entry name" value="CARRIER"/>
    <property type="match status" value="3"/>
</dbReference>
<evidence type="ECO:0000259" key="5">
    <source>
        <dbReference type="PROSITE" id="PS50075"/>
    </source>
</evidence>
<name>A0ABS8M8L7_9FLAO</name>
<dbReference type="Gene3D" id="3.40.50.12780">
    <property type="entry name" value="N-terminal domain of ligase-like"/>
    <property type="match status" value="2"/>
</dbReference>
<dbReference type="SMART" id="SM00823">
    <property type="entry name" value="PKS_PP"/>
    <property type="match status" value="3"/>
</dbReference>
<dbReference type="Proteomes" id="UP001430700">
    <property type="component" value="Unassembled WGS sequence"/>
</dbReference>
<dbReference type="SUPFAM" id="SSF47336">
    <property type="entry name" value="ACP-like"/>
    <property type="match status" value="3"/>
</dbReference>
<dbReference type="InterPro" id="IPR009081">
    <property type="entry name" value="PP-bd_ACP"/>
</dbReference>
<feature type="domain" description="Carrier" evidence="5">
    <location>
        <begin position="1768"/>
        <end position="1843"/>
    </location>
</feature>
<dbReference type="InterPro" id="IPR010071">
    <property type="entry name" value="AA_adenyl_dom"/>
</dbReference>
<dbReference type="InterPro" id="IPR025110">
    <property type="entry name" value="AMP-bd_C"/>
</dbReference>
<sequence>MDRNMESNNIYLVSKYWKKKIVNREKVLGLQQQQNSLPCITIEAKELNYFNRLTNKNVIAQYTVISAIYTFLLKKLIHEFDGYLVSNYNDQHHSLLLSFPVDLKISFKEYLQKIKLEILETLKHSDSNDAPIAEKTIVNDLSLLSHYGINFNSDAKLECNGILFHVKIEDTIEIHASYLEGFVKQTIVEYLVQHLNYFIVNLEQNVAFNLSEYPLLSPKEKHQLVVDFNDTNVAYPKDKTIVDLFEEQVAKTPNNVAVVFGATELTYSALSEKANQLAHYISSKHIVNNGDIIGVFLPKSDTGIISLLAIVKLGAVYLPIDTNYPQERIDYLIKDSGLKLLIANDATLNIDNCDTVVIESIDFDASSSDTINKAISSEDLAYVIYTSGSTGHPKGVMVEHRSVINMALDQIRSFEISESDTIAWFASVSFDASVSEILMSLYSGATLSIPTEEIIKDQDQFISFLKVTKVSVVTFPPSYLGLLTENDISGLRCIITAGESANPGKAKAIVKSGIDYYNAYGPTECAVCVSIYGVKNDFDKSIIPIGKPISNTQVYILDEALQLLPIGVTGKLYVSGAGVTRGYLNKPELTAEKFISNPFIEGSRMYDTGDFGCWLPDGTIEFLGRKDHQVKIRGYRIELGEIENAILESSENLQQVVVEVKEHHQEKVLVAYLVAKSEINKSELRAFLQERLPDYMIPGFYVALDALPLTPNGKIDRKSLPVVEGEDFIRKTYVAPKNDIENKLAVIWQEVLGIDTIGTTDNFFELGGHSLIISQVINRIHKQLGKTVSFKIFFANPTIEGLSKQLQINEYRAITKAPEAASYPLTASQSRLWTLSQLEGGSLAYNMPGVVRLTGLVNVNTFEESFRFLIHRHEILRTYFKTNDQGEVRQHILAAEQVNFSITEKDYSLVENQEAVIADYLQNKNNEPFDLEQAPLVRASLIKLKENQYVFFLSLHHIIGDGWSIEILLSEVIKTYNALTQGKAIDLPELSLHYKDYTLWLNEELHQERQQASEQYWLQQFQGELPVLDLPAFKTRPLVKTYNGHNLTQHYSKAFLEKLKTFSKQQDVTLFMTLMAGINALLHKYTAQDDIIIGTPIAGREHPDLENQLGLYLNTLAIRTKLKEKSSFIDLVALQKETLLGAYDHQNYPFDALVGKLNLKRDTSRSALFDVLVVLQNQGQLNNLNNEELINFEISDYDFKSKTAQLDMSFTFVETEGLNLRIDYNTDIYEESLIERIFLHFENLLTASIEQPEKNIREIHYLSEKEKHQLLTDFNNTAVAYPKDKTIVDLFEEQTARTPNTIAVVFEETELTYQELNESANQLANYLRENYSIEPNDLVGLKLERNEKMIVAMLGILKSGAAYVPIDIHYPEDRIAYIEKDSNSKVIIDGAVLERFSAVQEQYAKENLEKIHTTQDLAYVIYTSGTTGNPKGVMVEHRNAFELINWSDLEFDASKFEVMYAVTSYCFDLSIYEIFYPLSIGKKIRVLKNALDIKNYITKENKILLNTVPSVVRKLIEENTDLNNVSFINMAGEIVPVDIVSKLQAEKAEVRNLYGPSEDTTYSTNYVIQNQEYRSIPIGKPISNTQAYILDEALQLLPIGVTGKLYVSGAGVTRGYLNKPELTAEKFISNPFIEGSRMYDTGDFGCWLPDGTIEFLGRKDHQVKIRGYRIELGEIENAILESSENLQQVVVEVKEHHQEKVLVAYLVAKSEINKSELRAFLQERLPDYMIPGFYVALDALPLTPNGKIDRKSLPVVEGEDFIRKTYVAPKNDIENKLAVIWQEVLGIDTIGTTDNFFELGGHSLIISQVINRIHKQLGKTVSFKIFFANPTIEGLSKQLQINEYRAITKAPEAASYPLTASQSRLWTLSQLEGGSLAYNMPGVVRLTGLVNVNTFEESFRFLIHRHEILRTYFKTNDQGEVRQHILAAEQVNFTITEKDYSLVENQEAVIADYLQNKNNEPFDLEQAPLVRASLIKLKENQYVFFLSLHHIIGDGWSIEILLSEVIKTYNALTQGKAIDLPELSLHYKDYTLWLNEELHQERQQASEQYWLQQFQGELPVLDLPAFKTRPLVKTYNGHNLTQHYSKAFLEKLKTFSKQQDVTLFMTLMAGINALLHKYTAQDDIIIGTPIAGREHPDLENQLGLYLNTLAIRTKLKEKSSFIDLVALQKETLLGAYDHQNYPFDALVGKLNLKRDTSRSALFDVLVVLQNQGQLNNLNNEELINFEISDYDFKSKTAQLDMSFTFVETEGLNLRIDYNTDIYEESLIERIFLHFENLLTASIEQPEKNIREIHYLSEKEKHQLLTDFNNTAVAYPKDKTIVDLFEEQTARTPNTIAVVFEETELTYQELNESANQLANYLRENYSIEPNDLVGLKLERNEKMIVAMLGILKSGAAYVPIDIHYPEDRIAYIEKDSNSKVIIDGAVLERFSAVQEQYAKENLEKIHTTQDLAYVIYTSGTTGNPKGVMVEHRNAFELINWSDLEFDASKFEVMYAVTSYCFDLSIYEIFYPLSIGKKIRVLKNALDIKNYITKENKILLNTVPSVVRKLIEENTDLNNVSFINMAGEIVPVDIVSKLQAEKAEVRNLYGPSEDTTYSTNYVIQNQEYRSIPIGKPISNTQAYILDEALQLLPIGVTGKLYVSGAGVTRGYLNKPELTAEKFISNPFIEGSRMYDTGDFGCWLPDGTIEFLGRKDHQVKIRGYRIELDEIENAILESSENLQQVVVEVKEQHQEKVLVAYLVAKSEINKSELRAFLQERLPDYMIPGFYVALDALPLTPNGKIDRKSLPAVEGDDFIRKTYVAPKNDIENKLAVIWQEVLGIDTIGTTDNFFELGGHSLKAIKVINRIKTEIGSGIEISDIFKYPTISSQGGRLDLAFKKVYSPIVSIPKQDFYEMSDMQKRLWIISSLEEEAIYNIPFACILSGSLNVERFKEAVKRLIQRHESLRTRFVFFEGEPKQQIIAPENLEENLIHFIDLSEEFNKEEIAETLTRQELTLSFDLKKDLPLRINIIRLSDNEHILNITLNHMAADGWSLKILFEELIRYYDSLVKGEDISLPPLRIHYKDYVSWKKNDEEQLVKDQKSKEFWLQQLHGELPVSNLPADYPRKSTVKNYAGGNVYVELSQELTASIEKLVITKNSTLFSFLLSVLNIAIFRYTRNQDIIVGTVVSGRDMLELEEQIGLYINTIAIRNIFDQDIDFTALYEQVHLNNLQVFEHQNYSLDLLIDELSFKNDALKTASIFNVMLAVQNFDIVKNRNIEGLEIISYDGKYSEGISKYDLTLDAMVQDNHTMLINFEFNSGLFKPATIKAFSNSFIQIMEQVLRSPDIKISEINLSNTIKSEPEKVSKKISFNF</sequence>
<evidence type="ECO:0000256" key="1">
    <source>
        <dbReference type="ARBA" id="ARBA00001957"/>
    </source>
</evidence>
<feature type="domain" description="Carrier" evidence="5">
    <location>
        <begin position="735"/>
        <end position="810"/>
    </location>
</feature>
<keyword evidence="3" id="KW-0597">Phosphoprotein</keyword>
<comment type="cofactor">
    <cofactor evidence="1">
        <name>pantetheine 4'-phosphate</name>
        <dbReference type="ChEBI" id="CHEBI:47942"/>
    </cofactor>
</comment>
<keyword evidence="4" id="KW-0175">Coiled coil</keyword>
<proteinExistence type="predicted"/>
<dbReference type="InterPro" id="IPR023213">
    <property type="entry name" value="CAT-like_dom_sf"/>
</dbReference>
<dbReference type="InterPro" id="IPR036736">
    <property type="entry name" value="ACP-like_sf"/>
</dbReference>
<dbReference type="NCBIfam" id="NF003417">
    <property type="entry name" value="PRK04813.1"/>
    <property type="match status" value="3"/>
</dbReference>
<accession>A0ABS8M8L7</accession>
<dbReference type="Gene3D" id="3.40.50.980">
    <property type="match status" value="2"/>
</dbReference>
<dbReference type="InterPro" id="IPR001242">
    <property type="entry name" value="Condensation_dom"/>
</dbReference>
<evidence type="ECO:0000256" key="3">
    <source>
        <dbReference type="ARBA" id="ARBA00022553"/>
    </source>
</evidence>
<organism evidence="6 7">
    <name type="scientific">Flavobacterium lipolyticum</name>
    <dbReference type="NCBI Taxonomy" id="2893754"/>
    <lineage>
        <taxon>Bacteria</taxon>
        <taxon>Pseudomonadati</taxon>
        <taxon>Bacteroidota</taxon>
        <taxon>Flavobacteriia</taxon>
        <taxon>Flavobacteriales</taxon>
        <taxon>Flavobacteriaceae</taxon>
        <taxon>Flavobacterium</taxon>
    </lineage>
</organism>
<dbReference type="NCBIfam" id="TIGR01733">
    <property type="entry name" value="AA-adenyl-dom"/>
    <property type="match status" value="3"/>
</dbReference>
<dbReference type="InterPro" id="IPR006162">
    <property type="entry name" value="Ppantetheine_attach_site"/>
</dbReference>
<feature type="domain" description="Carrier" evidence="5">
    <location>
        <begin position="2801"/>
        <end position="2876"/>
    </location>
</feature>
<reference evidence="6" key="1">
    <citation type="submission" date="2021-11" db="EMBL/GenBank/DDBJ databases">
        <title>Description of novel Flavobacterium species.</title>
        <authorList>
            <person name="Saticioglu I.B."/>
            <person name="Ay H."/>
            <person name="Altun S."/>
            <person name="Duman M."/>
        </authorList>
    </citation>
    <scope>NUCLEOTIDE SEQUENCE</scope>
    <source>
        <strain evidence="6">F-126</strain>
    </source>
</reference>
<feature type="coiled-coil region" evidence="4">
    <location>
        <begin position="2691"/>
        <end position="2725"/>
    </location>
</feature>
<dbReference type="InterPro" id="IPR042099">
    <property type="entry name" value="ANL_N_sf"/>
</dbReference>
<dbReference type="Pfam" id="PF13193">
    <property type="entry name" value="AMP-binding_C"/>
    <property type="match status" value="3"/>
</dbReference>
<dbReference type="CDD" id="cd05930">
    <property type="entry name" value="A_NRPS"/>
    <property type="match status" value="3"/>
</dbReference>
<dbReference type="Gene3D" id="1.10.1200.10">
    <property type="entry name" value="ACP-like"/>
    <property type="match status" value="3"/>
</dbReference>
<dbReference type="PROSITE" id="PS00455">
    <property type="entry name" value="AMP_BINDING"/>
    <property type="match status" value="3"/>
</dbReference>
<dbReference type="SUPFAM" id="SSF56801">
    <property type="entry name" value="Acetyl-CoA synthetase-like"/>
    <property type="match status" value="3"/>
</dbReference>
<dbReference type="Gene3D" id="3.30.300.30">
    <property type="match status" value="3"/>
</dbReference>
<protein>
    <submittedName>
        <fullName evidence="6">Amino acid adenylation domain-containing protein</fullName>
    </submittedName>
</protein>
<evidence type="ECO:0000256" key="2">
    <source>
        <dbReference type="ARBA" id="ARBA00022450"/>
    </source>
</evidence>
<dbReference type="InterPro" id="IPR045851">
    <property type="entry name" value="AMP-bd_C_sf"/>
</dbReference>
<dbReference type="Gene3D" id="2.30.38.10">
    <property type="entry name" value="Luciferase, Domain 3"/>
    <property type="match status" value="1"/>
</dbReference>
<dbReference type="InterPro" id="IPR000873">
    <property type="entry name" value="AMP-dep_synth/lig_dom"/>
</dbReference>
<dbReference type="EMBL" id="JAJJMN010000003">
    <property type="protein sequence ID" value="MCC9020672.1"/>
    <property type="molecule type" value="Genomic_DNA"/>
</dbReference>
<keyword evidence="7" id="KW-1185">Reference proteome</keyword>
<dbReference type="InterPro" id="IPR020806">
    <property type="entry name" value="PKS_PP-bd"/>
</dbReference>